<feature type="chain" id="PRO_5019527119" description="GLUG domain-containing protein" evidence="1">
    <location>
        <begin position="20"/>
        <end position="455"/>
    </location>
</feature>
<dbReference type="Proteomes" id="UP000286598">
    <property type="component" value="Unassembled WGS sequence"/>
</dbReference>
<evidence type="ECO:0000313" key="3">
    <source>
        <dbReference type="Proteomes" id="UP000286598"/>
    </source>
</evidence>
<comment type="caution">
    <text evidence="2">The sequence shown here is derived from an EMBL/GenBank/DDBJ whole genome shotgun (WGS) entry which is preliminary data.</text>
</comment>
<sequence length="455" mass="47172">MKKIFTLIFACIATMTVMAQSDGSTVSNSWGLKGSGTQGDPYLISTAADFEAMAKNCNADHKGTGEYFKMTNDIDFGGSAENPVQLPAIGKDGNAKITQIAYGFDGTFDGYNHTIRGIYHTESNNNAAGKYNALFGCIDKNGVVRNIVFDKNNHITSYNYVGTIASINMGTIQGCVNNADITATNFAAGGICGFMVNGCGTIKDCENYGDVKAMTYASGICGGSQSGKSITTYNYLIEDCLNSGKLSTTNGVGSAGIAGSYSGAIKNCNNNGNVDDTQGTAKSKLYTAGIVSCASFAVDIEGCYNRGAISGVKNVGGIVGNVMKGDEAATVIKNCRNDGSVSGQDMYVAGIVANSARKEGVVSVVSCTNNGEVTSTGTTEFIGNLRGNTNIALGEGNIIGAGLKALPLDPDTQTGIDNTNVNTGKTANGVFLRNGQIVIVKNNKKYTISGIEIAE</sequence>
<keyword evidence="3" id="KW-1185">Reference proteome</keyword>
<dbReference type="Gene3D" id="2.160.20.110">
    <property type="match status" value="1"/>
</dbReference>
<evidence type="ECO:0000256" key="1">
    <source>
        <dbReference type="SAM" id="SignalP"/>
    </source>
</evidence>
<protein>
    <recommendedName>
        <fullName evidence="4">GLUG domain-containing protein</fullName>
    </recommendedName>
</protein>
<reference evidence="2 3" key="1">
    <citation type="submission" date="2018-08" db="EMBL/GenBank/DDBJ databases">
        <title>A genome reference for cultivated species of the human gut microbiota.</title>
        <authorList>
            <person name="Zou Y."/>
            <person name="Xue W."/>
            <person name="Luo G."/>
        </authorList>
    </citation>
    <scope>NUCLEOTIDE SEQUENCE [LARGE SCALE GENOMIC DNA]</scope>
    <source>
        <strain evidence="2 3">AF42-9</strain>
    </source>
</reference>
<feature type="signal peptide" evidence="1">
    <location>
        <begin position="1"/>
        <end position="19"/>
    </location>
</feature>
<gene>
    <name evidence="2" type="ORF">DW060_03810</name>
</gene>
<keyword evidence="1" id="KW-0732">Signal</keyword>
<proteinExistence type="predicted"/>
<dbReference type="EMBL" id="QRNO01000012">
    <property type="protein sequence ID" value="RHK51797.1"/>
    <property type="molecule type" value="Genomic_DNA"/>
</dbReference>
<accession>A0A415GPM4</accession>
<evidence type="ECO:0008006" key="4">
    <source>
        <dbReference type="Google" id="ProtNLM"/>
    </source>
</evidence>
<dbReference type="AlphaFoldDB" id="A0A415GPM4"/>
<organism evidence="2 3">
    <name type="scientific">Leyella stercorea</name>
    <dbReference type="NCBI Taxonomy" id="363265"/>
    <lineage>
        <taxon>Bacteria</taxon>
        <taxon>Pseudomonadati</taxon>
        <taxon>Bacteroidota</taxon>
        <taxon>Bacteroidia</taxon>
        <taxon>Bacteroidales</taxon>
        <taxon>Prevotellaceae</taxon>
        <taxon>Leyella</taxon>
    </lineage>
</organism>
<evidence type="ECO:0000313" key="2">
    <source>
        <dbReference type="EMBL" id="RHK51797.1"/>
    </source>
</evidence>
<dbReference type="OrthoDB" id="9760059at2"/>
<name>A0A415GPM4_9BACT</name>